<evidence type="ECO:0000313" key="1">
    <source>
        <dbReference type="Proteomes" id="UP000887540"/>
    </source>
</evidence>
<proteinExistence type="predicted"/>
<dbReference type="WBParaSite" id="ACRNAN_scaffold7323.g20690.t1">
    <property type="protein sequence ID" value="ACRNAN_scaffold7323.g20690.t1"/>
    <property type="gene ID" value="ACRNAN_scaffold7323.g20690"/>
</dbReference>
<dbReference type="AlphaFoldDB" id="A0A914EEN2"/>
<protein>
    <submittedName>
        <fullName evidence="2">Uncharacterized protein</fullName>
    </submittedName>
</protein>
<accession>A0A914EEN2</accession>
<reference evidence="2" key="1">
    <citation type="submission" date="2022-11" db="UniProtKB">
        <authorList>
            <consortium name="WormBaseParasite"/>
        </authorList>
    </citation>
    <scope>IDENTIFICATION</scope>
</reference>
<organism evidence="1 2">
    <name type="scientific">Acrobeloides nanus</name>
    <dbReference type="NCBI Taxonomy" id="290746"/>
    <lineage>
        <taxon>Eukaryota</taxon>
        <taxon>Metazoa</taxon>
        <taxon>Ecdysozoa</taxon>
        <taxon>Nematoda</taxon>
        <taxon>Chromadorea</taxon>
        <taxon>Rhabditida</taxon>
        <taxon>Tylenchina</taxon>
        <taxon>Cephalobomorpha</taxon>
        <taxon>Cephaloboidea</taxon>
        <taxon>Cephalobidae</taxon>
        <taxon>Acrobeloides</taxon>
    </lineage>
</organism>
<sequence length="34" mass="3894">MNLFGLLTSFTNPIQMPKVPNVLVLFIRAKEIFT</sequence>
<dbReference type="Proteomes" id="UP000887540">
    <property type="component" value="Unplaced"/>
</dbReference>
<evidence type="ECO:0000313" key="2">
    <source>
        <dbReference type="WBParaSite" id="ACRNAN_scaffold7323.g20690.t1"/>
    </source>
</evidence>
<name>A0A914EEN2_9BILA</name>
<keyword evidence="1" id="KW-1185">Reference proteome</keyword>